<dbReference type="InterPro" id="IPR003694">
    <property type="entry name" value="NAD_synthase"/>
</dbReference>
<evidence type="ECO:0000256" key="4">
    <source>
        <dbReference type="ARBA" id="ARBA00022741"/>
    </source>
</evidence>
<gene>
    <name evidence="11" type="ORF">SAMN02745213_01706</name>
</gene>
<dbReference type="PANTHER" id="PTHR23090">
    <property type="entry name" value="NH 3 /GLUTAMINE-DEPENDENT NAD + SYNTHETASE"/>
    <property type="match status" value="1"/>
</dbReference>
<dbReference type="Pfam" id="PF02540">
    <property type="entry name" value="NAD_synthase"/>
    <property type="match status" value="1"/>
</dbReference>
<dbReference type="CDD" id="cd00553">
    <property type="entry name" value="NAD_synthase"/>
    <property type="match status" value="1"/>
</dbReference>
<dbReference type="SUPFAM" id="SSF56317">
    <property type="entry name" value="Carbon-nitrogen hydrolase"/>
    <property type="match status" value="1"/>
</dbReference>
<feature type="domain" description="NAD/GMP synthase" evidence="10">
    <location>
        <begin position="278"/>
        <end position="537"/>
    </location>
</feature>
<evidence type="ECO:0000256" key="7">
    <source>
        <dbReference type="PIRNR" id="PIRNR006630"/>
    </source>
</evidence>
<accession>A0A1T4VLI8</accession>
<keyword evidence="6 7" id="KW-0520">NAD</keyword>
<comment type="pathway">
    <text evidence="1 7">Cofactor biosynthesis; NAD(+) biosynthesis; NAD(+) from deamido-NAD(+) (L-Gln route): step 1/1.</text>
</comment>
<sequence length="615" mass="67706">MGNYTYFGAARVNTTPLDLDINTKKILDLAQKAQKEGIRLLAFPELCITGYGCGDMFEHQELLKGAVNCLLKLKYELPEGITVGVGLPLADTNGKVFDCYALVCKGSILGIAAAHSFYNAKDSRVRNFSTPYSDECMFNIGTSHYGVCNSIETSEGIVGILFNEGDLNYLQDVQLLIIPEAARFELDAADKRELKVKALSLTLKCPVLLTNLSGCESGSDIFDSMCMIADKGECVAKSNLLSFKREDLFTVKCGITPALPQYDTIVRAVGLGLFDWMLKTYSHGFALSMSGGADSALCATSVCYGQLAAIEELGFDEYSRLLAQCGFNKPKYNGTEDLQSYIKKKVMPELLTTVYQGSIVSGSITREAAAGVSSDLGADHHEWSIAKLVDEYTSVVNSASETPMTWERDDIALQNIQARSRAPGIWMVANRYNKLLITTCNASEDAVGYCTMDGDTAGGVAPIGDISKSRVLKINEHIAKDGLMINDRGLKLDCPQMMKVCVQAPTAELRPGGEQTDERDLMPYVILDRIHVLHQNHFLIPKMILDTIEKEFTDFSREDLKGFVVKYFKKLSVSQWKRERGATTFHIESSDLNAKNGFVFPLLNDGFRSLLKSLD</sequence>
<dbReference type="EMBL" id="FUXX01000031">
    <property type="protein sequence ID" value="SKA65834.1"/>
    <property type="molecule type" value="Genomic_DNA"/>
</dbReference>
<dbReference type="GO" id="GO:0003952">
    <property type="term" value="F:NAD+ synthase (glutamine-hydrolyzing) activity"/>
    <property type="evidence" value="ECO:0007669"/>
    <property type="project" value="UniProtKB-UniRule"/>
</dbReference>
<keyword evidence="4 7" id="KW-0547">Nucleotide-binding</keyword>
<dbReference type="AlphaFoldDB" id="A0A1T4VLI8"/>
<evidence type="ECO:0000256" key="2">
    <source>
        <dbReference type="ARBA" id="ARBA00007145"/>
    </source>
</evidence>
<comment type="catalytic activity">
    <reaction evidence="7">
        <text>deamido-NAD(+) + L-glutamine + ATP + H2O = L-glutamate + AMP + diphosphate + NAD(+) + H(+)</text>
        <dbReference type="Rhea" id="RHEA:24384"/>
        <dbReference type="ChEBI" id="CHEBI:15377"/>
        <dbReference type="ChEBI" id="CHEBI:15378"/>
        <dbReference type="ChEBI" id="CHEBI:29985"/>
        <dbReference type="ChEBI" id="CHEBI:30616"/>
        <dbReference type="ChEBI" id="CHEBI:33019"/>
        <dbReference type="ChEBI" id="CHEBI:57540"/>
        <dbReference type="ChEBI" id="CHEBI:58359"/>
        <dbReference type="ChEBI" id="CHEBI:58437"/>
        <dbReference type="ChEBI" id="CHEBI:456215"/>
        <dbReference type="EC" id="6.3.5.1"/>
    </reaction>
</comment>
<evidence type="ECO:0000256" key="5">
    <source>
        <dbReference type="ARBA" id="ARBA00022840"/>
    </source>
</evidence>
<keyword evidence="12" id="KW-1185">Reference proteome</keyword>
<proteinExistence type="inferred from homology"/>
<feature type="domain" description="CN hydrolase" evidence="9">
    <location>
        <begin position="13"/>
        <end position="238"/>
    </location>
</feature>
<dbReference type="InterPro" id="IPR014445">
    <property type="entry name" value="Gln-dep_NAD_synthase"/>
</dbReference>
<dbReference type="GO" id="GO:0005524">
    <property type="term" value="F:ATP binding"/>
    <property type="evidence" value="ECO:0007669"/>
    <property type="project" value="UniProtKB-UniRule"/>
</dbReference>
<dbReference type="PANTHER" id="PTHR23090:SF9">
    <property type="entry name" value="GLUTAMINE-DEPENDENT NAD(+) SYNTHETASE"/>
    <property type="match status" value="1"/>
</dbReference>
<dbReference type="UniPathway" id="UPA00253">
    <property type="reaction ID" value="UER00334"/>
</dbReference>
<keyword evidence="5 7" id="KW-0067">ATP-binding</keyword>
<evidence type="ECO:0000259" key="9">
    <source>
        <dbReference type="Pfam" id="PF00795"/>
    </source>
</evidence>
<name>A0A1T4VLI8_9GAMM</name>
<comment type="similarity">
    <text evidence="2 7">In the C-terminal section; belongs to the NAD synthetase family.</text>
</comment>
<organism evidence="11 12">
    <name type="scientific">Succinivibrio dextrinosolvens DSM 3072</name>
    <dbReference type="NCBI Taxonomy" id="1123324"/>
    <lineage>
        <taxon>Bacteria</taxon>
        <taxon>Pseudomonadati</taxon>
        <taxon>Pseudomonadota</taxon>
        <taxon>Gammaproteobacteria</taxon>
        <taxon>Aeromonadales</taxon>
        <taxon>Succinivibrionaceae</taxon>
        <taxon>Succinivibrio</taxon>
    </lineage>
</organism>
<dbReference type="GO" id="GO:0004359">
    <property type="term" value="F:glutaminase activity"/>
    <property type="evidence" value="ECO:0007669"/>
    <property type="project" value="InterPro"/>
</dbReference>
<comment type="similarity">
    <text evidence="8">Belongs to the NAD synthetase family.</text>
</comment>
<evidence type="ECO:0000313" key="11">
    <source>
        <dbReference type="EMBL" id="SKA65834.1"/>
    </source>
</evidence>
<dbReference type="NCBIfam" id="TIGR00552">
    <property type="entry name" value="nadE"/>
    <property type="match status" value="1"/>
</dbReference>
<dbReference type="InterPro" id="IPR003010">
    <property type="entry name" value="C-N_Hydrolase"/>
</dbReference>
<protein>
    <recommendedName>
        <fullName evidence="7">Glutamine-dependent NAD(+) synthetase</fullName>
        <ecNumber evidence="7">6.3.5.1</ecNumber>
    </recommendedName>
    <alternativeName>
        <fullName evidence="7">NAD(+) synthase [glutamine-hydrolyzing]</fullName>
    </alternativeName>
</protein>
<evidence type="ECO:0000256" key="1">
    <source>
        <dbReference type="ARBA" id="ARBA00005188"/>
    </source>
</evidence>
<dbReference type="Gene3D" id="3.60.110.10">
    <property type="entry name" value="Carbon-nitrogen hydrolase"/>
    <property type="match status" value="1"/>
</dbReference>
<keyword evidence="3 7" id="KW-0436">Ligase</keyword>
<reference evidence="12" key="1">
    <citation type="submission" date="2017-02" db="EMBL/GenBank/DDBJ databases">
        <authorList>
            <person name="Varghese N."/>
            <person name="Submissions S."/>
        </authorList>
    </citation>
    <scope>NUCLEOTIDE SEQUENCE [LARGE SCALE GENOMIC DNA]</scope>
    <source>
        <strain evidence="12">DSM 3072</strain>
    </source>
</reference>
<evidence type="ECO:0000313" key="12">
    <source>
        <dbReference type="Proteomes" id="UP000242432"/>
    </source>
</evidence>
<dbReference type="STRING" id="83771.SAMN02910357_00268"/>
<evidence type="ECO:0000256" key="8">
    <source>
        <dbReference type="RuleBase" id="RU003811"/>
    </source>
</evidence>
<evidence type="ECO:0000256" key="3">
    <source>
        <dbReference type="ARBA" id="ARBA00022598"/>
    </source>
</evidence>
<dbReference type="InterPro" id="IPR022310">
    <property type="entry name" value="NAD/GMP_synthase"/>
</dbReference>
<dbReference type="SUPFAM" id="SSF52402">
    <property type="entry name" value="Adenine nucleotide alpha hydrolases-like"/>
    <property type="match status" value="1"/>
</dbReference>
<dbReference type="PIRSF" id="PIRSF006630">
    <property type="entry name" value="NADS_GAT"/>
    <property type="match status" value="1"/>
</dbReference>
<evidence type="ECO:0000256" key="6">
    <source>
        <dbReference type="ARBA" id="ARBA00023027"/>
    </source>
</evidence>
<dbReference type="Pfam" id="PF00795">
    <property type="entry name" value="CN_hydrolase"/>
    <property type="match status" value="1"/>
</dbReference>
<dbReference type="Proteomes" id="UP000242432">
    <property type="component" value="Unassembled WGS sequence"/>
</dbReference>
<dbReference type="Gene3D" id="3.40.50.620">
    <property type="entry name" value="HUPs"/>
    <property type="match status" value="1"/>
</dbReference>
<dbReference type="InterPro" id="IPR014729">
    <property type="entry name" value="Rossmann-like_a/b/a_fold"/>
</dbReference>
<dbReference type="EC" id="6.3.5.1" evidence="7"/>
<evidence type="ECO:0000259" key="10">
    <source>
        <dbReference type="Pfam" id="PF02540"/>
    </source>
</evidence>
<dbReference type="GO" id="GO:0005737">
    <property type="term" value="C:cytoplasm"/>
    <property type="evidence" value="ECO:0007669"/>
    <property type="project" value="InterPro"/>
</dbReference>
<dbReference type="GO" id="GO:0009435">
    <property type="term" value="P:NAD+ biosynthetic process"/>
    <property type="evidence" value="ECO:0007669"/>
    <property type="project" value="UniProtKB-UniRule"/>
</dbReference>
<dbReference type="InterPro" id="IPR036526">
    <property type="entry name" value="C-N_Hydrolase_sf"/>
</dbReference>
<dbReference type="RefSeq" id="WP_078929093.1">
    <property type="nucleotide sequence ID" value="NZ_FUXX01000031.1"/>
</dbReference>